<reference evidence="1" key="1">
    <citation type="submission" date="2023-05" db="EMBL/GenBank/DDBJ databases">
        <authorList>
            <person name="Stuckert A."/>
        </authorList>
    </citation>
    <scope>NUCLEOTIDE SEQUENCE</scope>
</reference>
<accession>A0ABN9FYC4</accession>
<gene>
    <name evidence="1" type="ORF">SPARVUS_LOCUS12747556</name>
</gene>
<protein>
    <submittedName>
        <fullName evidence="1">Uncharacterized protein</fullName>
    </submittedName>
</protein>
<name>A0ABN9FYC4_9NEOB</name>
<evidence type="ECO:0000313" key="2">
    <source>
        <dbReference type="Proteomes" id="UP001162483"/>
    </source>
</evidence>
<proteinExistence type="predicted"/>
<organism evidence="1 2">
    <name type="scientific">Staurois parvus</name>
    <dbReference type="NCBI Taxonomy" id="386267"/>
    <lineage>
        <taxon>Eukaryota</taxon>
        <taxon>Metazoa</taxon>
        <taxon>Chordata</taxon>
        <taxon>Craniata</taxon>
        <taxon>Vertebrata</taxon>
        <taxon>Euteleostomi</taxon>
        <taxon>Amphibia</taxon>
        <taxon>Batrachia</taxon>
        <taxon>Anura</taxon>
        <taxon>Neobatrachia</taxon>
        <taxon>Ranoidea</taxon>
        <taxon>Ranidae</taxon>
        <taxon>Staurois</taxon>
    </lineage>
</organism>
<comment type="caution">
    <text evidence="1">The sequence shown here is derived from an EMBL/GenBank/DDBJ whole genome shotgun (WGS) entry which is preliminary data.</text>
</comment>
<feature type="non-terminal residue" evidence="1">
    <location>
        <position position="86"/>
    </location>
</feature>
<keyword evidence="2" id="KW-1185">Reference proteome</keyword>
<sequence>MPPYIGGQWEECCLHWWSMGRTHLILVVSEKNVPYIVGQWEEYFYIVVTGKNAPYISSQWEECPFLWWSVRRILLTLGVSGQNPLH</sequence>
<dbReference type="Proteomes" id="UP001162483">
    <property type="component" value="Unassembled WGS sequence"/>
</dbReference>
<dbReference type="EMBL" id="CATNWA010017428">
    <property type="protein sequence ID" value="CAI9600451.1"/>
    <property type="molecule type" value="Genomic_DNA"/>
</dbReference>
<evidence type="ECO:0000313" key="1">
    <source>
        <dbReference type="EMBL" id="CAI9600451.1"/>
    </source>
</evidence>